<evidence type="ECO:0000256" key="4">
    <source>
        <dbReference type="ARBA" id="ARBA00022824"/>
    </source>
</evidence>
<dbReference type="GO" id="GO:0005789">
    <property type="term" value="C:endoplasmic reticulum membrane"/>
    <property type="evidence" value="ECO:0007669"/>
    <property type="project" value="UniProtKB-SubCell"/>
</dbReference>
<keyword evidence="3" id="KW-0378">Hydrolase</keyword>
<feature type="transmembrane region" description="Helical" evidence="9">
    <location>
        <begin position="56"/>
        <end position="76"/>
    </location>
</feature>
<evidence type="ECO:0000313" key="12">
    <source>
        <dbReference type="Proteomes" id="UP000242287"/>
    </source>
</evidence>
<reference evidence="11 12" key="1">
    <citation type="submission" date="2014-02" db="EMBL/GenBank/DDBJ databases">
        <title>Transposable element dynamics among asymbiotic and ectomycorrhizal Amanita fungi.</title>
        <authorList>
            <consortium name="DOE Joint Genome Institute"/>
            <person name="Hess J."/>
            <person name="Skrede I."/>
            <person name="Wolfe B."/>
            <person name="LaButti K."/>
            <person name="Ohm R.A."/>
            <person name="Grigoriev I.V."/>
            <person name="Pringle A."/>
        </authorList>
    </citation>
    <scope>NUCLEOTIDE SEQUENCE [LARGE SCALE GENOMIC DNA]</scope>
    <source>
        <strain evidence="11 12">SKay4041</strain>
    </source>
</reference>
<feature type="transmembrane region" description="Helical" evidence="9">
    <location>
        <begin position="193"/>
        <end position="216"/>
    </location>
</feature>
<evidence type="ECO:0000256" key="7">
    <source>
        <dbReference type="ARBA" id="ARBA00038324"/>
    </source>
</evidence>
<feature type="compositionally biased region" description="Gly residues" evidence="8">
    <location>
        <begin position="304"/>
        <end position="316"/>
    </location>
</feature>
<feature type="transmembrane region" description="Helical" evidence="9">
    <location>
        <begin position="131"/>
        <end position="152"/>
    </location>
</feature>
<feature type="transmembrane region" description="Helical" evidence="9">
    <location>
        <begin position="96"/>
        <end position="119"/>
    </location>
</feature>
<accession>A0A2A9N8X0</accession>
<comment type="similarity">
    <text evidence="7">Belongs to the type 2 lipid phosphate phosphatase family.</text>
</comment>
<dbReference type="PANTHER" id="PTHR14969">
    <property type="entry name" value="SPHINGOSINE-1-PHOSPHATE PHOSPHOHYDROLASE"/>
    <property type="match status" value="1"/>
</dbReference>
<keyword evidence="5 9" id="KW-1133">Transmembrane helix</keyword>
<dbReference type="SUPFAM" id="SSF48317">
    <property type="entry name" value="Acid phosphatase/Vanadium-dependent haloperoxidase"/>
    <property type="match status" value="1"/>
</dbReference>
<dbReference type="Gene3D" id="1.20.144.10">
    <property type="entry name" value="Phosphatidic acid phosphatase type 2/haloperoxidase"/>
    <property type="match status" value="1"/>
</dbReference>
<keyword evidence="4" id="KW-0256">Endoplasmic reticulum</keyword>
<dbReference type="Proteomes" id="UP000242287">
    <property type="component" value="Unassembled WGS sequence"/>
</dbReference>
<dbReference type="InterPro" id="IPR000326">
    <property type="entry name" value="PAP2/HPO"/>
</dbReference>
<dbReference type="AlphaFoldDB" id="A0A2A9N8X0"/>
<evidence type="ECO:0000256" key="1">
    <source>
        <dbReference type="ARBA" id="ARBA00004477"/>
    </source>
</evidence>
<keyword evidence="2 9" id="KW-0812">Transmembrane</keyword>
<dbReference type="PANTHER" id="PTHR14969:SF28">
    <property type="entry name" value="DIHYDROSPHINGOSINE 1-PHOSPHATE PHOSPHATASE LCB3-RELATED"/>
    <property type="match status" value="1"/>
</dbReference>
<keyword evidence="12" id="KW-1185">Reference proteome</keyword>
<evidence type="ECO:0000256" key="9">
    <source>
        <dbReference type="SAM" id="Phobius"/>
    </source>
</evidence>
<dbReference type="InterPro" id="IPR036938">
    <property type="entry name" value="PAP2/HPO_sf"/>
</dbReference>
<feature type="domain" description="Phosphatidic acid phosphatase type 2/haloperoxidase" evidence="10">
    <location>
        <begin position="7"/>
        <end position="105"/>
    </location>
</feature>
<name>A0A2A9N8X0_9AGAR</name>
<dbReference type="STRING" id="703135.A0A2A9N8X0"/>
<feature type="region of interest" description="Disordered" evidence="8">
    <location>
        <begin position="284"/>
        <end position="342"/>
    </location>
</feature>
<dbReference type="EMBL" id="KZ302121">
    <property type="protein sequence ID" value="PFH47305.1"/>
    <property type="molecule type" value="Genomic_DNA"/>
</dbReference>
<feature type="non-terminal residue" evidence="11">
    <location>
        <position position="1"/>
    </location>
</feature>
<proteinExistence type="inferred from homology"/>
<evidence type="ECO:0000259" key="10">
    <source>
        <dbReference type="Pfam" id="PF01569"/>
    </source>
</evidence>
<feature type="compositionally biased region" description="Basic and acidic residues" evidence="8">
    <location>
        <begin position="317"/>
        <end position="342"/>
    </location>
</feature>
<feature type="compositionally biased region" description="Basic and acidic residues" evidence="8">
    <location>
        <begin position="288"/>
        <end position="301"/>
    </location>
</feature>
<evidence type="ECO:0000256" key="6">
    <source>
        <dbReference type="ARBA" id="ARBA00023136"/>
    </source>
</evidence>
<dbReference type="Pfam" id="PF01569">
    <property type="entry name" value="PAP2"/>
    <property type="match status" value="1"/>
</dbReference>
<dbReference type="GO" id="GO:0042392">
    <property type="term" value="F:sphingosine-1-phosphate phosphatase activity"/>
    <property type="evidence" value="ECO:0007669"/>
    <property type="project" value="TreeGrafter"/>
</dbReference>
<evidence type="ECO:0000256" key="2">
    <source>
        <dbReference type="ARBA" id="ARBA00022692"/>
    </source>
</evidence>
<protein>
    <recommendedName>
        <fullName evidence="10">Phosphatidic acid phosphatase type 2/haloperoxidase domain-containing protein</fullName>
    </recommendedName>
</protein>
<keyword evidence="6 9" id="KW-0472">Membrane</keyword>
<dbReference type="OrthoDB" id="301434at2759"/>
<gene>
    <name evidence="11" type="ORF">AMATHDRAFT_152494</name>
</gene>
<sequence length="385" mass="42492">IGSHHLEYGFPSTHSTNSISIALFLFALIHQLAFPPSDPAASPLAPPPEPSISPTTFTRLTFLLLFYAFSIVFGRLYTAMHTFTDCVMGITLGTLIWWWVNHAGWEVPLILIPLCLLAVNQHPQPVDDCPCFEDAIAFGSVLLGFLVGRWGMVRWGGRGPDGRTGMMPGSGWVWVGGEEEVWVGVERGWEDVVMWWSVAVLKMVVGIIVIFSWRILAKSLMHLILPPTYRLLSRVFKLPHRRFYTPATEYNRVPSEFLGFGAEGAGLRTVPSVIDLPGTVMMGSGGEGESRRSGRGGEVKMRGTGTGTGVGMGVGVGERDGWQKEKDREMEMDERKEDKDGQPIRHYDADVLTKLVVYSGIAVLVVEMMPALYDVIGWGVRSTPV</sequence>
<evidence type="ECO:0000313" key="11">
    <source>
        <dbReference type="EMBL" id="PFH47305.1"/>
    </source>
</evidence>
<evidence type="ECO:0000256" key="5">
    <source>
        <dbReference type="ARBA" id="ARBA00022989"/>
    </source>
</evidence>
<evidence type="ECO:0000256" key="8">
    <source>
        <dbReference type="SAM" id="MobiDB-lite"/>
    </source>
</evidence>
<comment type="subcellular location">
    <subcellularLocation>
        <location evidence="1">Endoplasmic reticulum membrane</location>
        <topology evidence="1">Multi-pass membrane protein</topology>
    </subcellularLocation>
</comment>
<feature type="transmembrane region" description="Helical" evidence="9">
    <location>
        <begin position="18"/>
        <end position="35"/>
    </location>
</feature>
<evidence type="ECO:0000256" key="3">
    <source>
        <dbReference type="ARBA" id="ARBA00022801"/>
    </source>
</evidence>
<organism evidence="11 12">
    <name type="scientific">Amanita thiersii Skay4041</name>
    <dbReference type="NCBI Taxonomy" id="703135"/>
    <lineage>
        <taxon>Eukaryota</taxon>
        <taxon>Fungi</taxon>
        <taxon>Dikarya</taxon>
        <taxon>Basidiomycota</taxon>
        <taxon>Agaricomycotina</taxon>
        <taxon>Agaricomycetes</taxon>
        <taxon>Agaricomycetidae</taxon>
        <taxon>Agaricales</taxon>
        <taxon>Pluteineae</taxon>
        <taxon>Amanitaceae</taxon>
        <taxon>Amanita</taxon>
    </lineage>
</organism>